<name>A0A3R9X8B7_9CREN</name>
<evidence type="ECO:0000256" key="6">
    <source>
        <dbReference type="ARBA" id="ARBA00022723"/>
    </source>
</evidence>
<evidence type="ECO:0000256" key="7">
    <source>
        <dbReference type="ARBA" id="ARBA00022801"/>
    </source>
</evidence>
<evidence type="ECO:0000313" key="10">
    <source>
        <dbReference type="Proteomes" id="UP000277582"/>
    </source>
</evidence>
<keyword evidence="6" id="KW-0479">Metal-binding</keyword>
<evidence type="ECO:0000313" key="9">
    <source>
        <dbReference type="EMBL" id="RSN77699.1"/>
    </source>
</evidence>
<accession>A0A3R9X8B7</accession>
<protein>
    <recommendedName>
        <fullName evidence="5">5'-deoxynucleotidase</fullName>
        <ecNumber evidence="5">3.1.3.89</ecNumber>
    </recommendedName>
</protein>
<dbReference type="EMBL" id="RCOS01000030">
    <property type="protein sequence ID" value="RSN77699.1"/>
    <property type="molecule type" value="Genomic_DNA"/>
</dbReference>
<comment type="subunit">
    <text evidence="4">Homodimer.</text>
</comment>
<dbReference type="GO" id="GO:0046872">
    <property type="term" value="F:metal ion binding"/>
    <property type="evidence" value="ECO:0007669"/>
    <property type="project" value="UniProtKB-KW"/>
</dbReference>
<organism evidence="9 10">
    <name type="scientific">Candidatus Methanodesulfokora washburnensis</name>
    <dbReference type="NCBI Taxonomy" id="2478471"/>
    <lineage>
        <taxon>Archaea</taxon>
        <taxon>Thermoproteota</taxon>
        <taxon>Candidatus Korarchaeia</taxon>
        <taxon>Candidatus Korarchaeia incertae sedis</taxon>
        <taxon>Candidatus Methanodesulfokora</taxon>
    </lineage>
</organism>
<dbReference type="OrthoDB" id="46088at2157"/>
<evidence type="ECO:0000259" key="8">
    <source>
        <dbReference type="SMART" id="SM00471"/>
    </source>
</evidence>
<dbReference type="InterPro" id="IPR039356">
    <property type="entry name" value="YfbR/HDDC2"/>
</dbReference>
<keyword evidence="10" id="KW-1185">Reference proteome</keyword>
<evidence type="ECO:0000256" key="3">
    <source>
        <dbReference type="ARBA" id="ARBA00001941"/>
    </source>
</evidence>
<dbReference type="EC" id="3.1.3.89" evidence="5"/>
<dbReference type="InterPro" id="IPR006674">
    <property type="entry name" value="HD_domain"/>
</dbReference>
<dbReference type="InterPro" id="IPR003607">
    <property type="entry name" value="HD/PDEase_dom"/>
</dbReference>
<comment type="catalytic activity">
    <reaction evidence="1">
        <text>a 2'-deoxyribonucleoside 5'-phosphate + H2O = a 2'-deoxyribonucleoside + phosphate</text>
        <dbReference type="Rhea" id="RHEA:36167"/>
        <dbReference type="ChEBI" id="CHEBI:15377"/>
        <dbReference type="ChEBI" id="CHEBI:18274"/>
        <dbReference type="ChEBI" id="CHEBI:43474"/>
        <dbReference type="ChEBI" id="CHEBI:65317"/>
        <dbReference type="EC" id="3.1.3.89"/>
    </reaction>
</comment>
<dbReference type="SMART" id="SM00471">
    <property type="entry name" value="HDc"/>
    <property type="match status" value="1"/>
</dbReference>
<dbReference type="AlphaFoldDB" id="A0A3R9X8B7"/>
<dbReference type="Gene3D" id="1.10.3210.10">
    <property type="entry name" value="Hypothetical protein af1432"/>
    <property type="match status" value="1"/>
</dbReference>
<comment type="cofactor">
    <cofactor evidence="2">
        <name>Mn(2+)</name>
        <dbReference type="ChEBI" id="CHEBI:29035"/>
    </cofactor>
</comment>
<dbReference type="SUPFAM" id="SSF109604">
    <property type="entry name" value="HD-domain/PDEase-like"/>
    <property type="match status" value="1"/>
</dbReference>
<dbReference type="Pfam" id="PF13023">
    <property type="entry name" value="HD_3"/>
    <property type="match status" value="1"/>
</dbReference>
<dbReference type="PANTHER" id="PTHR11845">
    <property type="entry name" value="5'-DEOXYNUCLEOTIDASE HDDC2"/>
    <property type="match status" value="1"/>
</dbReference>
<dbReference type="Proteomes" id="UP000277582">
    <property type="component" value="Unassembled WGS sequence"/>
</dbReference>
<dbReference type="PANTHER" id="PTHR11845:SF13">
    <property type="entry name" value="5'-DEOXYNUCLEOTIDASE HDDC2"/>
    <property type="match status" value="1"/>
</dbReference>
<gene>
    <name evidence="9" type="ORF">D6D85_02445</name>
</gene>
<evidence type="ECO:0000256" key="4">
    <source>
        <dbReference type="ARBA" id="ARBA00011738"/>
    </source>
</evidence>
<evidence type="ECO:0000256" key="1">
    <source>
        <dbReference type="ARBA" id="ARBA00001638"/>
    </source>
</evidence>
<evidence type="ECO:0000256" key="5">
    <source>
        <dbReference type="ARBA" id="ARBA00012964"/>
    </source>
</evidence>
<reference evidence="9 10" key="1">
    <citation type="submission" date="2018-10" db="EMBL/GenBank/DDBJ databases">
        <title>Co-occurring genomic capacity for anaerobic methane metabolism and dissimilatory sulfite reduction discovered in the Korarchaeota.</title>
        <authorList>
            <person name="Mckay L.J."/>
            <person name="Dlakic M."/>
            <person name="Fields M.W."/>
            <person name="Delmont T.O."/>
            <person name="Eren A.M."/>
            <person name="Jay Z.J."/>
            <person name="Klingelsmith K.B."/>
            <person name="Rusch D.B."/>
            <person name="Inskeep W.P."/>
        </authorList>
    </citation>
    <scope>NUCLEOTIDE SEQUENCE [LARGE SCALE GENOMIC DNA]</scope>
    <source>
        <strain evidence="9 10">MDKW</strain>
    </source>
</reference>
<feature type="domain" description="HD/PDEase" evidence="8">
    <location>
        <begin position="25"/>
        <end position="131"/>
    </location>
</feature>
<evidence type="ECO:0000256" key="2">
    <source>
        <dbReference type="ARBA" id="ARBA00001936"/>
    </source>
</evidence>
<comment type="cofactor">
    <cofactor evidence="3">
        <name>Co(2+)</name>
        <dbReference type="ChEBI" id="CHEBI:48828"/>
    </cofactor>
</comment>
<dbReference type="RefSeq" id="WP_125670473.1">
    <property type="nucleotide sequence ID" value="NZ_RCOS01000030.1"/>
</dbReference>
<dbReference type="GO" id="GO:0002953">
    <property type="term" value="F:5'-deoxynucleotidase activity"/>
    <property type="evidence" value="ECO:0007669"/>
    <property type="project" value="UniProtKB-EC"/>
</dbReference>
<proteinExistence type="predicted"/>
<keyword evidence="7" id="KW-0378">Hydrolase</keyword>
<sequence length="168" mass="19105">MRLVDAIQALKNISRTGWMQHGLRIAESVAEHSFESALLALELASAAGMNAERAAALALVHDVPEAIMGDMPKWSSERVRRIDEEAMGEIKSDKIGELFREFEEGRSNEAKIARLCDLLATNIQARRYMKQGYDMTEIEEKTRREIAEMLEDDVFRPIRGRVLELMQV</sequence>
<comment type="caution">
    <text evidence="9">The sequence shown here is derived from an EMBL/GenBank/DDBJ whole genome shotgun (WGS) entry which is preliminary data.</text>
</comment>